<dbReference type="PROSITE" id="PS50052">
    <property type="entry name" value="GUANYLATE_KINASE_2"/>
    <property type="match status" value="1"/>
</dbReference>
<dbReference type="Gene3D" id="3.30.63.10">
    <property type="entry name" value="Guanylate Kinase phosphate binding domain"/>
    <property type="match status" value="1"/>
</dbReference>
<dbReference type="SMART" id="SM00072">
    <property type="entry name" value="GuKc"/>
    <property type="match status" value="1"/>
</dbReference>
<name>A0A382CMB0_9ZZZZ</name>
<keyword evidence="5" id="KW-0418">Kinase</keyword>
<dbReference type="CDD" id="cd00071">
    <property type="entry name" value="GMPK"/>
    <property type="match status" value="1"/>
</dbReference>
<keyword evidence="6" id="KW-0067">ATP-binding</keyword>
<dbReference type="FunFam" id="3.30.63.10:FF:000002">
    <property type="entry name" value="Guanylate kinase 1"/>
    <property type="match status" value="1"/>
</dbReference>
<dbReference type="InterPro" id="IPR020590">
    <property type="entry name" value="Guanylate_kinase_CS"/>
</dbReference>
<dbReference type="NCBIfam" id="TIGR03263">
    <property type="entry name" value="guanyl_kin"/>
    <property type="match status" value="1"/>
</dbReference>
<dbReference type="InterPro" id="IPR017665">
    <property type="entry name" value="Guanylate_kinase"/>
</dbReference>
<evidence type="ECO:0000313" key="8">
    <source>
        <dbReference type="EMBL" id="SVB26912.1"/>
    </source>
</evidence>
<sequence length="189" mass="21121">VLSAPSGTGKTTIARALLEADTTIERSISMTTRARRSHEIDGEDYIFTTEPMFRSLIGQGQFLEWAEVHSDLYGTSRASVETIIRDGRIALMVIDVQGGQSIKTVFPDAVLVFLMPPSIESLANRLRKRGTEDESVIQSRLAQAEIEIRYSSQYTYGVVNEDGEKQQAVDQIHAIIAAERCRINRWETS</sequence>
<dbReference type="Pfam" id="PF00625">
    <property type="entry name" value="Guanylate_kin"/>
    <property type="match status" value="1"/>
</dbReference>
<dbReference type="AlphaFoldDB" id="A0A382CMB0"/>
<evidence type="ECO:0000256" key="4">
    <source>
        <dbReference type="ARBA" id="ARBA00022741"/>
    </source>
</evidence>
<dbReference type="GO" id="GO:0005524">
    <property type="term" value="F:ATP binding"/>
    <property type="evidence" value="ECO:0007669"/>
    <property type="project" value="UniProtKB-KW"/>
</dbReference>
<accession>A0A382CMB0</accession>
<dbReference type="SUPFAM" id="SSF52540">
    <property type="entry name" value="P-loop containing nucleoside triphosphate hydrolases"/>
    <property type="match status" value="1"/>
</dbReference>
<evidence type="ECO:0000256" key="1">
    <source>
        <dbReference type="ARBA" id="ARBA00005790"/>
    </source>
</evidence>
<keyword evidence="4" id="KW-0547">Nucleotide-binding</keyword>
<dbReference type="PANTHER" id="PTHR23117">
    <property type="entry name" value="GUANYLATE KINASE-RELATED"/>
    <property type="match status" value="1"/>
</dbReference>
<dbReference type="InterPro" id="IPR027417">
    <property type="entry name" value="P-loop_NTPase"/>
</dbReference>
<dbReference type="PROSITE" id="PS00856">
    <property type="entry name" value="GUANYLATE_KINASE_1"/>
    <property type="match status" value="1"/>
</dbReference>
<dbReference type="EC" id="2.7.4.8" evidence="2"/>
<dbReference type="EMBL" id="UINC01035080">
    <property type="protein sequence ID" value="SVB26912.1"/>
    <property type="molecule type" value="Genomic_DNA"/>
</dbReference>
<dbReference type="PANTHER" id="PTHR23117:SF13">
    <property type="entry name" value="GUANYLATE KINASE"/>
    <property type="match status" value="1"/>
</dbReference>
<feature type="non-terminal residue" evidence="8">
    <location>
        <position position="1"/>
    </location>
</feature>
<evidence type="ECO:0000256" key="5">
    <source>
        <dbReference type="ARBA" id="ARBA00022777"/>
    </source>
</evidence>
<protein>
    <recommendedName>
        <fullName evidence="2">guanylate kinase</fullName>
        <ecNumber evidence="2">2.7.4.8</ecNumber>
    </recommendedName>
</protein>
<dbReference type="GO" id="GO:0004385">
    <property type="term" value="F:GMP kinase activity"/>
    <property type="evidence" value="ECO:0007669"/>
    <property type="project" value="UniProtKB-EC"/>
</dbReference>
<evidence type="ECO:0000256" key="6">
    <source>
        <dbReference type="ARBA" id="ARBA00022840"/>
    </source>
</evidence>
<evidence type="ECO:0000256" key="2">
    <source>
        <dbReference type="ARBA" id="ARBA00012961"/>
    </source>
</evidence>
<gene>
    <name evidence="8" type="ORF">METZ01_LOCUS179766</name>
</gene>
<evidence type="ECO:0000256" key="3">
    <source>
        <dbReference type="ARBA" id="ARBA00022679"/>
    </source>
</evidence>
<evidence type="ECO:0000259" key="7">
    <source>
        <dbReference type="PROSITE" id="PS50052"/>
    </source>
</evidence>
<comment type="similarity">
    <text evidence="1">Belongs to the guanylate kinase family.</text>
</comment>
<feature type="domain" description="Guanylate kinase-like" evidence="7">
    <location>
        <begin position="1"/>
        <end position="177"/>
    </location>
</feature>
<organism evidence="8">
    <name type="scientific">marine metagenome</name>
    <dbReference type="NCBI Taxonomy" id="408172"/>
    <lineage>
        <taxon>unclassified sequences</taxon>
        <taxon>metagenomes</taxon>
        <taxon>ecological metagenomes</taxon>
    </lineage>
</organism>
<keyword evidence="3" id="KW-0808">Transferase</keyword>
<dbReference type="Gene3D" id="3.40.50.300">
    <property type="entry name" value="P-loop containing nucleotide triphosphate hydrolases"/>
    <property type="match status" value="1"/>
</dbReference>
<reference evidence="8" key="1">
    <citation type="submission" date="2018-05" db="EMBL/GenBank/DDBJ databases">
        <authorList>
            <person name="Lanie J.A."/>
            <person name="Ng W.-L."/>
            <person name="Kazmierczak K.M."/>
            <person name="Andrzejewski T.M."/>
            <person name="Davidsen T.M."/>
            <person name="Wayne K.J."/>
            <person name="Tettelin H."/>
            <person name="Glass J.I."/>
            <person name="Rusch D."/>
            <person name="Podicherti R."/>
            <person name="Tsui H.-C.T."/>
            <person name="Winkler M.E."/>
        </authorList>
    </citation>
    <scope>NUCLEOTIDE SEQUENCE</scope>
</reference>
<dbReference type="InterPro" id="IPR008145">
    <property type="entry name" value="GK/Ca_channel_bsu"/>
</dbReference>
<proteinExistence type="inferred from homology"/>
<dbReference type="InterPro" id="IPR008144">
    <property type="entry name" value="Guanylate_kin-like_dom"/>
</dbReference>
<dbReference type="GO" id="GO:0005829">
    <property type="term" value="C:cytosol"/>
    <property type="evidence" value="ECO:0007669"/>
    <property type="project" value="TreeGrafter"/>
</dbReference>